<organism evidence="8 9">
    <name type="scientific">Fusarium mangiferae</name>
    <name type="common">Mango malformation disease fungus</name>
    <dbReference type="NCBI Taxonomy" id="192010"/>
    <lineage>
        <taxon>Eukaryota</taxon>
        <taxon>Fungi</taxon>
        <taxon>Dikarya</taxon>
        <taxon>Ascomycota</taxon>
        <taxon>Pezizomycotina</taxon>
        <taxon>Sordariomycetes</taxon>
        <taxon>Hypocreomycetidae</taxon>
        <taxon>Hypocreales</taxon>
        <taxon>Nectriaceae</taxon>
        <taxon>Fusarium</taxon>
        <taxon>Fusarium fujikuroi species complex</taxon>
    </lineage>
</organism>
<evidence type="ECO:0000313" key="9">
    <source>
        <dbReference type="Proteomes" id="UP000184255"/>
    </source>
</evidence>
<feature type="active site" description="Charge relay system" evidence="5">
    <location>
        <position position="664"/>
    </location>
</feature>
<keyword evidence="4 5" id="KW-0720">Serine protease</keyword>
<evidence type="ECO:0000256" key="5">
    <source>
        <dbReference type="PROSITE-ProRule" id="PRU01240"/>
    </source>
</evidence>
<feature type="domain" description="Peptidase S8/S53" evidence="6">
    <location>
        <begin position="656"/>
        <end position="891"/>
    </location>
</feature>
<gene>
    <name evidence="8" type="ORF">FMAN_11966</name>
</gene>
<evidence type="ECO:0000256" key="2">
    <source>
        <dbReference type="ARBA" id="ARBA00022670"/>
    </source>
</evidence>
<sequence length="955" mass="106428">MEVLSQLELAQRAAQDAAVVAAKLQAKWRGSWFGRSPEMLKRLATMSTSLQCMSFEHDRYEQSEHVDTISDGVAKLEMFLCALEAVCTYPDNNLAKSRGEENPSARFPTLSALVHAGLTQNSSSDTENQILLDIEKSIERFASGTTKMTNVFFNLVRSFCDATKQAKNHAEAAQRDAQAQDGRSILAQINEDESYPRHVYDTLYKALRKHAYCCCRSTPSLHSIPYNHLGRLELKESLPSLDDEVLFHTVFSKKALSESQGSLNWQHLQFRVSKKQPNRPKVQFTTEGQDLTASDGDIITTSSEFCDLLGRDIGLGSMDIRIKDEMLLVLKRAVDIEVPLANERSITLADVLRNCSLVAKSKLLLAYILAKSLWQLYDSDLMGVRWTTETIQLFRERGDDDEDEDVAGIHWAPYYTFSFAGPAEPDSVERLPLGQFLHRYPRVLALGAILYDLGWGRRGTTPAIRTSPAEPPTLERIINDTTSRVRRGIRSGKRPDIGLRSIQALEDYRLVVANCLSENLFTPNRMPGVLKSPEELEEELTIEERRAILFRKVIVPLKKVVHATGWVDEFGNIRGNRVKSAMAQLKEQGCAPKNPMLPSVALLNNTSPSDPPHGNEACGKQKSLGNEAEAWLARVKESPVARDVLFAFQKTDMAEKRIRIAVLDTGYDPGAIFFNRDRRRRLKSWKDFVELGQATPKDEEGHGTHVLSVLMQVAPAADIFVARVAKDTSELQHATETIAKAIEWAWKECDANIVNMSFGFDEEVYIEGKPIISNAILKAILETNQSIIFLAAAANSGGNKAEMFPAYNKNVLSIRGTDDYGTPQRFNPPPDYDSETCFMTLGLNVPGASLVRSEHQGADVCKSGTSVATPIAAGLAAMLLGYARVHEEELQKILGPEDSPKLVRLWGISGTSALFKKLATEMTRKWSYLNINKMMQQSHEMRLSMIASAVQEARS</sequence>
<dbReference type="CDD" id="cd00306">
    <property type="entry name" value="Peptidases_S8_S53"/>
    <property type="match status" value="1"/>
</dbReference>
<dbReference type="SUPFAM" id="SSF52743">
    <property type="entry name" value="Subtilisin-like"/>
    <property type="match status" value="1"/>
</dbReference>
<dbReference type="EMBL" id="FCQH01000018">
    <property type="protein sequence ID" value="CVL06872.1"/>
    <property type="molecule type" value="Genomic_DNA"/>
</dbReference>
<name>A0A1L7UCJ4_FUSMA</name>
<dbReference type="Gene3D" id="3.40.50.200">
    <property type="entry name" value="Peptidase S8/S53 domain"/>
    <property type="match status" value="1"/>
</dbReference>
<dbReference type="Pfam" id="PF24476">
    <property type="entry name" value="DUF7580"/>
    <property type="match status" value="1"/>
</dbReference>
<accession>A0A1L7UCJ4</accession>
<reference evidence="9" key="1">
    <citation type="journal article" date="2016" name="Genome Biol. Evol.">
        <title>Comparative 'omics' of the Fusarium fujikuroi species complex highlights differences in genetic potential and metabolite synthesis.</title>
        <authorList>
            <person name="Niehaus E.-M."/>
            <person name="Muensterkoetter M."/>
            <person name="Proctor R.H."/>
            <person name="Brown D.W."/>
            <person name="Sharon A."/>
            <person name="Idan Y."/>
            <person name="Oren-Young L."/>
            <person name="Sieber C.M."/>
            <person name="Novak O."/>
            <person name="Pencik A."/>
            <person name="Tarkowska D."/>
            <person name="Hromadova K."/>
            <person name="Freeman S."/>
            <person name="Maymon M."/>
            <person name="Elazar M."/>
            <person name="Youssef S.A."/>
            <person name="El-Shabrawy E.S.M."/>
            <person name="Shalaby A.B.A."/>
            <person name="Houterman P."/>
            <person name="Brock N.L."/>
            <person name="Burkhardt I."/>
            <person name="Tsavkelova E.A."/>
            <person name="Dickschat J.S."/>
            <person name="Galuszka P."/>
            <person name="Gueldener U."/>
            <person name="Tudzynski B."/>
        </authorList>
    </citation>
    <scope>NUCLEOTIDE SEQUENCE [LARGE SCALE GENOMIC DNA]</scope>
    <source>
        <strain evidence="9">MRC7560</strain>
    </source>
</reference>
<dbReference type="GeneID" id="65091216"/>
<feature type="active site" description="Charge relay system" evidence="5">
    <location>
        <position position="702"/>
    </location>
</feature>
<dbReference type="PANTHER" id="PTHR43806">
    <property type="entry name" value="PEPTIDASE S8"/>
    <property type="match status" value="1"/>
</dbReference>
<evidence type="ECO:0000313" key="8">
    <source>
        <dbReference type="EMBL" id="CVL06872.1"/>
    </source>
</evidence>
<dbReference type="Proteomes" id="UP000184255">
    <property type="component" value="Unassembled WGS sequence"/>
</dbReference>
<dbReference type="GO" id="GO:0004252">
    <property type="term" value="F:serine-type endopeptidase activity"/>
    <property type="evidence" value="ECO:0007669"/>
    <property type="project" value="UniProtKB-UniRule"/>
</dbReference>
<evidence type="ECO:0000259" key="7">
    <source>
        <dbReference type="Pfam" id="PF24476"/>
    </source>
</evidence>
<proteinExistence type="inferred from homology"/>
<evidence type="ECO:0000256" key="3">
    <source>
        <dbReference type="ARBA" id="ARBA00022801"/>
    </source>
</evidence>
<evidence type="ECO:0000256" key="1">
    <source>
        <dbReference type="ARBA" id="ARBA00011073"/>
    </source>
</evidence>
<feature type="active site" description="Charge relay system" evidence="5">
    <location>
        <position position="866"/>
    </location>
</feature>
<keyword evidence="3 5" id="KW-0378">Hydrolase</keyword>
<comment type="similarity">
    <text evidence="1 5">Belongs to the peptidase S8 family.</text>
</comment>
<feature type="domain" description="DUF7580" evidence="7">
    <location>
        <begin position="198"/>
        <end position="561"/>
    </location>
</feature>
<comment type="caution">
    <text evidence="8">The sequence shown here is derived from an EMBL/GenBank/DDBJ whole genome shotgun (WGS) entry which is preliminary data.</text>
</comment>
<dbReference type="PRINTS" id="PR00723">
    <property type="entry name" value="SUBTILISIN"/>
</dbReference>
<dbReference type="AlphaFoldDB" id="A0A1L7UCJ4"/>
<dbReference type="InterPro" id="IPR023828">
    <property type="entry name" value="Peptidase_S8_Ser-AS"/>
</dbReference>
<dbReference type="InterPro" id="IPR015500">
    <property type="entry name" value="Peptidase_S8_subtilisin-rel"/>
</dbReference>
<keyword evidence="2 5" id="KW-0645">Protease</keyword>
<evidence type="ECO:0000256" key="4">
    <source>
        <dbReference type="ARBA" id="ARBA00022825"/>
    </source>
</evidence>
<dbReference type="InterPro" id="IPR036852">
    <property type="entry name" value="Peptidase_S8/S53_dom_sf"/>
</dbReference>
<dbReference type="InterPro" id="IPR000209">
    <property type="entry name" value="Peptidase_S8/S53_dom"/>
</dbReference>
<dbReference type="InterPro" id="IPR050131">
    <property type="entry name" value="Peptidase_S8_subtilisin-like"/>
</dbReference>
<dbReference type="RefSeq" id="XP_041690153.1">
    <property type="nucleotide sequence ID" value="XM_041824698.1"/>
</dbReference>
<dbReference type="InterPro" id="IPR056002">
    <property type="entry name" value="DUF7580"/>
</dbReference>
<dbReference type="PROSITE" id="PS00138">
    <property type="entry name" value="SUBTILASE_SER"/>
    <property type="match status" value="1"/>
</dbReference>
<evidence type="ECO:0000259" key="6">
    <source>
        <dbReference type="Pfam" id="PF00082"/>
    </source>
</evidence>
<dbReference type="PROSITE" id="PS51892">
    <property type="entry name" value="SUBTILASE"/>
    <property type="match status" value="1"/>
</dbReference>
<keyword evidence="9" id="KW-1185">Reference proteome</keyword>
<dbReference type="PANTHER" id="PTHR43806:SF11">
    <property type="entry name" value="CEREVISIN-RELATED"/>
    <property type="match status" value="1"/>
</dbReference>
<dbReference type="VEuPathDB" id="FungiDB:FMAN_11966"/>
<dbReference type="GO" id="GO:0006508">
    <property type="term" value="P:proteolysis"/>
    <property type="evidence" value="ECO:0007669"/>
    <property type="project" value="UniProtKB-KW"/>
</dbReference>
<dbReference type="Pfam" id="PF00082">
    <property type="entry name" value="Peptidase_S8"/>
    <property type="match status" value="1"/>
</dbReference>
<protein>
    <submittedName>
        <fullName evidence="8">Related to thermostable alkaline protease</fullName>
    </submittedName>
</protein>